<dbReference type="AlphaFoldDB" id="E4UVN8"/>
<gene>
    <name evidence="2" type="ORF">MGYG_05361</name>
</gene>
<evidence type="ECO:0000313" key="2">
    <source>
        <dbReference type="EMBL" id="EFR02365.1"/>
    </source>
</evidence>
<keyword evidence="3" id="KW-1185">Reference proteome</keyword>
<dbReference type="Proteomes" id="UP000002669">
    <property type="component" value="Unassembled WGS sequence"/>
</dbReference>
<dbReference type="InParanoid" id="E4UVN8"/>
<dbReference type="GeneID" id="10028052"/>
<dbReference type="EMBL" id="DS989825">
    <property type="protein sequence ID" value="EFR02365.1"/>
    <property type="molecule type" value="Genomic_DNA"/>
</dbReference>
<feature type="compositionally biased region" description="Polar residues" evidence="1">
    <location>
        <begin position="76"/>
        <end position="94"/>
    </location>
</feature>
<evidence type="ECO:0000256" key="1">
    <source>
        <dbReference type="SAM" id="MobiDB-lite"/>
    </source>
</evidence>
<organism evidence="3">
    <name type="scientific">Arthroderma gypseum (strain ATCC MYA-4604 / CBS 118893)</name>
    <name type="common">Microsporum gypseum</name>
    <dbReference type="NCBI Taxonomy" id="535722"/>
    <lineage>
        <taxon>Eukaryota</taxon>
        <taxon>Fungi</taxon>
        <taxon>Dikarya</taxon>
        <taxon>Ascomycota</taxon>
        <taxon>Pezizomycotina</taxon>
        <taxon>Eurotiomycetes</taxon>
        <taxon>Eurotiomycetidae</taxon>
        <taxon>Onygenales</taxon>
        <taxon>Arthrodermataceae</taxon>
        <taxon>Nannizzia</taxon>
    </lineage>
</organism>
<sequence>MEAFVPIHLLGLCELKLKQPTSASQLEESTARMKIPAYTLRSVPRFLGLSKYSITTRDHTVATSINDTHATIPTLFSLTPRSGGQITRSGNGSTPAAAAPPAPIVTPRRRLVDPDLLLNGQGPTGRRTKRSR</sequence>
<proteinExistence type="predicted"/>
<accession>E4UVN8</accession>
<dbReference type="RefSeq" id="XP_003172776.1">
    <property type="nucleotide sequence ID" value="XM_003172728.1"/>
</dbReference>
<evidence type="ECO:0000313" key="3">
    <source>
        <dbReference type="Proteomes" id="UP000002669"/>
    </source>
</evidence>
<dbReference type="VEuPathDB" id="FungiDB:MGYG_05361"/>
<protein>
    <submittedName>
        <fullName evidence="2">Uncharacterized protein</fullName>
    </submittedName>
</protein>
<dbReference type="HOGENOM" id="CLU_1916562_0_0_1"/>
<feature type="region of interest" description="Disordered" evidence="1">
    <location>
        <begin position="76"/>
        <end position="132"/>
    </location>
</feature>
<name>E4UVN8_ARTGP</name>
<reference evidence="3" key="1">
    <citation type="journal article" date="2012" name="MBio">
        <title>Comparative genome analysis of Trichophyton rubrum and related dermatophytes reveals candidate genes involved in infection.</title>
        <authorList>
            <person name="Martinez D.A."/>
            <person name="Oliver B.G."/>
            <person name="Graeser Y."/>
            <person name="Goldberg J.M."/>
            <person name="Li W."/>
            <person name="Martinez-Rossi N.M."/>
            <person name="Monod M."/>
            <person name="Shelest E."/>
            <person name="Barton R.C."/>
            <person name="Birch E."/>
            <person name="Brakhage A.A."/>
            <person name="Chen Z."/>
            <person name="Gurr S.J."/>
            <person name="Heiman D."/>
            <person name="Heitman J."/>
            <person name="Kosti I."/>
            <person name="Rossi A."/>
            <person name="Saif S."/>
            <person name="Samalova M."/>
            <person name="Saunders C.W."/>
            <person name="Shea T."/>
            <person name="Summerbell R.C."/>
            <person name="Xu J."/>
            <person name="Young S."/>
            <person name="Zeng Q."/>
            <person name="Birren B.W."/>
            <person name="Cuomo C.A."/>
            <person name="White T.C."/>
        </authorList>
    </citation>
    <scope>NUCLEOTIDE SEQUENCE [LARGE SCALE GENOMIC DNA]</scope>
    <source>
        <strain evidence="3">ATCC MYA-4604 / CBS 118893</strain>
    </source>
</reference>